<comment type="caution">
    <text evidence="2">The sequence shown here is derived from an EMBL/GenBank/DDBJ whole genome shotgun (WGS) entry which is preliminary data.</text>
</comment>
<reference evidence="2" key="1">
    <citation type="submission" date="2022-03" db="EMBL/GenBank/DDBJ databases">
        <authorList>
            <person name="Lindestad O."/>
        </authorList>
    </citation>
    <scope>NUCLEOTIDE SEQUENCE</scope>
</reference>
<proteinExistence type="predicted"/>
<organism evidence="2 3">
    <name type="scientific">Pararge aegeria aegeria</name>
    <dbReference type="NCBI Taxonomy" id="348720"/>
    <lineage>
        <taxon>Eukaryota</taxon>
        <taxon>Metazoa</taxon>
        <taxon>Ecdysozoa</taxon>
        <taxon>Arthropoda</taxon>
        <taxon>Hexapoda</taxon>
        <taxon>Insecta</taxon>
        <taxon>Pterygota</taxon>
        <taxon>Neoptera</taxon>
        <taxon>Endopterygota</taxon>
        <taxon>Lepidoptera</taxon>
        <taxon>Glossata</taxon>
        <taxon>Ditrysia</taxon>
        <taxon>Papilionoidea</taxon>
        <taxon>Nymphalidae</taxon>
        <taxon>Satyrinae</taxon>
        <taxon>Satyrini</taxon>
        <taxon>Parargina</taxon>
        <taxon>Pararge</taxon>
    </lineage>
</organism>
<sequence>MFGKTPSCRLALPSDDRSEGIESAPVAHTRKISLETDNQSGKLYINRLLHLSALGRRGGLRPEQPVACIEGLSWLAGSWSQMPAPDLWACQVLASVATLFYHHHQHHQSIKKAKASFLIEERVLEHKLTKQFQYQLVDTFTHPHNLHYRARVSSRKEKSVGRSPPH</sequence>
<accession>A0A8S4SC86</accession>
<evidence type="ECO:0000313" key="2">
    <source>
        <dbReference type="EMBL" id="CAH2265668.1"/>
    </source>
</evidence>
<feature type="region of interest" description="Disordered" evidence="1">
    <location>
        <begin position="1"/>
        <end position="23"/>
    </location>
</feature>
<dbReference type="AlphaFoldDB" id="A0A8S4SC86"/>
<name>A0A8S4SC86_9NEOP</name>
<dbReference type="EMBL" id="CAKXAJ010026290">
    <property type="protein sequence ID" value="CAH2265668.1"/>
    <property type="molecule type" value="Genomic_DNA"/>
</dbReference>
<protein>
    <submittedName>
        <fullName evidence="2">Jg4918 protein</fullName>
    </submittedName>
</protein>
<gene>
    <name evidence="2" type="primary">jg4918</name>
    <name evidence="2" type="ORF">PAEG_LOCUS25006</name>
</gene>
<evidence type="ECO:0000256" key="1">
    <source>
        <dbReference type="SAM" id="MobiDB-lite"/>
    </source>
</evidence>
<evidence type="ECO:0000313" key="3">
    <source>
        <dbReference type="Proteomes" id="UP000838756"/>
    </source>
</evidence>
<dbReference type="Proteomes" id="UP000838756">
    <property type="component" value="Unassembled WGS sequence"/>
</dbReference>
<keyword evidence="3" id="KW-1185">Reference proteome</keyword>